<feature type="compositionally biased region" description="Low complexity" evidence="2">
    <location>
        <begin position="61"/>
        <end position="72"/>
    </location>
</feature>
<accession>A0A9W9C0G2</accession>
<feature type="coiled-coil region" evidence="1">
    <location>
        <begin position="8"/>
        <end position="49"/>
    </location>
</feature>
<evidence type="ECO:0000256" key="1">
    <source>
        <dbReference type="SAM" id="Coils"/>
    </source>
</evidence>
<feature type="compositionally biased region" description="Polar residues" evidence="2">
    <location>
        <begin position="208"/>
        <end position="217"/>
    </location>
</feature>
<dbReference type="EMBL" id="JAPEUV010000036">
    <property type="protein sequence ID" value="KAJ4337732.1"/>
    <property type="molecule type" value="Genomic_DNA"/>
</dbReference>
<organism evidence="3 4">
    <name type="scientific">Didymella glomerata</name>
    <dbReference type="NCBI Taxonomy" id="749621"/>
    <lineage>
        <taxon>Eukaryota</taxon>
        <taxon>Fungi</taxon>
        <taxon>Dikarya</taxon>
        <taxon>Ascomycota</taxon>
        <taxon>Pezizomycotina</taxon>
        <taxon>Dothideomycetes</taxon>
        <taxon>Pleosporomycetidae</taxon>
        <taxon>Pleosporales</taxon>
        <taxon>Pleosporineae</taxon>
        <taxon>Didymellaceae</taxon>
        <taxon>Didymella</taxon>
    </lineage>
</organism>
<dbReference type="OrthoDB" id="10255522at2759"/>
<evidence type="ECO:0000313" key="4">
    <source>
        <dbReference type="Proteomes" id="UP001140562"/>
    </source>
</evidence>
<name>A0A9W9C0G2_9PLEO</name>
<feature type="compositionally biased region" description="Basic residues" evidence="2">
    <location>
        <begin position="169"/>
        <end position="182"/>
    </location>
</feature>
<evidence type="ECO:0000256" key="2">
    <source>
        <dbReference type="SAM" id="MobiDB-lite"/>
    </source>
</evidence>
<sequence>MHAKDATIAELRQNKDDFAASFASLEQEVRELREDKKAFEELVATLQKKIHHLEVLEGWQSSPDPSAPATPSRTRDHIEWATPARNRTLSPIPSSTGRSLRSQGSRSTVASIGSSPEDLDEWAREVERIRMQRDEQAIKLKGMRKERDELKRTLKESEHQLHELEKRGRSQRPRQVLRKRSGRPSTPQWATEDFLQPPKTPTRARPSTAGTPSTRPSPFSFGSARSRHSSYTYSPPTPYSDRPSTSTGSPMKEPRRWTSFYHHNPPQNVDALGIAEESEKEEKVKPRRRPMTTRSFRSIKSAAKDQDRQKPKRRWSSGLRKLFLGERSALH</sequence>
<gene>
    <name evidence="3" type="ORF">N0V87_004480</name>
</gene>
<comment type="caution">
    <text evidence="3">The sequence shown here is derived from an EMBL/GenBank/DDBJ whole genome shotgun (WGS) entry which is preliminary data.</text>
</comment>
<proteinExistence type="predicted"/>
<keyword evidence="1" id="KW-0175">Coiled coil</keyword>
<keyword evidence="4" id="KW-1185">Reference proteome</keyword>
<feature type="compositionally biased region" description="Basic and acidic residues" evidence="2">
    <location>
        <begin position="140"/>
        <end position="168"/>
    </location>
</feature>
<feature type="compositionally biased region" description="Low complexity" evidence="2">
    <location>
        <begin position="229"/>
        <end position="247"/>
    </location>
</feature>
<reference evidence="3" key="1">
    <citation type="submission" date="2022-10" db="EMBL/GenBank/DDBJ databases">
        <title>Tapping the CABI collections for fungal endophytes: first genome assemblies for Collariella, Neodidymelliopsis, Ascochyta clinopodiicola, Didymella pomorum, Didymosphaeria variabile, Neocosmospora piperis and Neocucurbitaria cava.</title>
        <authorList>
            <person name="Hill R."/>
        </authorList>
    </citation>
    <scope>NUCLEOTIDE SEQUENCE</scope>
    <source>
        <strain evidence="3">IMI 360193</strain>
    </source>
</reference>
<dbReference type="AlphaFoldDB" id="A0A9W9C0G2"/>
<feature type="compositionally biased region" description="Polar residues" evidence="2">
    <location>
        <begin position="85"/>
        <end position="114"/>
    </location>
</feature>
<evidence type="ECO:0000313" key="3">
    <source>
        <dbReference type="EMBL" id="KAJ4337732.1"/>
    </source>
</evidence>
<feature type="region of interest" description="Disordered" evidence="2">
    <location>
        <begin position="140"/>
        <end position="331"/>
    </location>
</feature>
<dbReference type="Proteomes" id="UP001140562">
    <property type="component" value="Unassembled WGS sequence"/>
</dbReference>
<feature type="region of interest" description="Disordered" evidence="2">
    <location>
        <begin position="56"/>
        <end position="120"/>
    </location>
</feature>
<protein>
    <submittedName>
        <fullName evidence="3">Uncharacterized protein</fullName>
    </submittedName>
</protein>